<proteinExistence type="predicted"/>
<dbReference type="InterPro" id="IPR040824">
    <property type="entry name" value="LPD3"/>
</dbReference>
<name>A0A8S5S4F0_9CAUD</name>
<dbReference type="InterPro" id="IPR040738">
    <property type="entry name" value="LPD22"/>
</dbReference>
<feature type="region of interest" description="Disordered" evidence="1">
    <location>
        <begin position="2042"/>
        <end position="2074"/>
    </location>
</feature>
<reference evidence="4" key="1">
    <citation type="journal article" date="2021" name="Proc. Natl. Acad. Sci. U.S.A.">
        <title>A Catalog of Tens of Thousands of Viruses from Human Metagenomes Reveals Hidden Associations with Chronic Diseases.</title>
        <authorList>
            <person name="Tisza M.J."/>
            <person name="Buck C.B."/>
        </authorList>
    </citation>
    <scope>NUCLEOTIDE SEQUENCE</scope>
    <source>
        <strain evidence="4">CtYKD14</strain>
    </source>
</reference>
<accession>A0A8S5S4F0</accession>
<dbReference type="Pfam" id="PF18834">
    <property type="entry name" value="LPD22"/>
    <property type="match status" value="1"/>
</dbReference>
<evidence type="ECO:0000256" key="1">
    <source>
        <dbReference type="SAM" id="MobiDB-lite"/>
    </source>
</evidence>
<dbReference type="Pfam" id="PF18798">
    <property type="entry name" value="LPD3"/>
    <property type="match status" value="1"/>
</dbReference>
<evidence type="ECO:0000313" key="4">
    <source>
        <dbReference type="EMBL" id="DAF45900.1"/>
    </source>
</evidence>
<dbReference type="EMBL" id="BK032525">
    <property type="protein sequence ID" value="DAF45900.1"/>
    <property type="molecule type" value="Genomic_DNA"/>
</dbReference>
<protein>
    <submittedName>
        <fullName evidence="4">Crystallin beta/gamma motif-containing protein</fullName>
    </submittedName>
</protein>
<feature type="domain" description="Large polyvalent protein associated" evidence="3">
    <location>
        <begin position="15"/>
        <end position="97"/>
    </location>
</feature>
<sequence length="2484" mass="273411">MDLLQDALARRDNLLQAFNRNPDQAAELRRIAQETNTPAGFVDDHTRALHRLNGLEKTLSNLSILPAAIRRSLNFATLAQDDMETLASLEKVSQARQRRRAQQEQEYQAQYRAMQPNILEENRDNFFAGLRDFVNKRDLKTAVERQAELGQFNRGEGFEGLHYQIGELEKAAAEEGGMDKLSPEAQQQYRELIARREGMPAEISGERDQAIADYLEDAASIAAVPRSDKTQAQMEALGQMQGADKIFYVLENPRTLAQTVSGSAGYMAPALAATVGTTAAAGPGAGMVVAGAGSYIGERSATIEERLNELAQARGGLSGLRLEEVRDLIAGADVDEIISAANRRGAAVGAFDALSMGVAGKIAGWGSRTGRHASAAGAGIAASMGMGAAGEAAGQLADRGEVHDWGDVGLEAVAEIATGGAELLSAYAHLGIEGMKKEQAADLENLTAMTDAARASKLNQRAPDVFRGLAEQIEENADIQHYYVDGNALHQSGLVAALEEALPDRVGEIRQALSTGGTVQIPAADILTKIAPDKGLEDAIKPHLRTADGLSLHELETTGQEELESAVADNVARAEQAEAQQTETDAIRDDFAAQITATGRMTRDAALQNAALPAAFYQNIAQRLGISVSEAYEKYKLKVVGEPLVGLNQEVWHGTPYRGIENEGFSLHAIGTGEGAQAYGWGIYFAGDREISEAYRRKLSPVESVISFPEFDESVTFIETNEGWVSEEDGGVLEGMEAAAADILEHGDIEEVRQNLAEALEDDFDRIQVHRSSNEYDVDDVQEALDLIDRGGIKIETRNGQLYSADIPENDVLLDYDSPLSEQPEAVKAALEIAFAEQDKAETFAEMQEEGARGEDFYNALAEDDGPQAASELLLKHGIPGLRYLDGNSRADGEGNHNFVIWNEDLLTPDAAQIEAYYQDAAPVSRLSGEEIAADLTQDNVTEKTRDWFKANLQGKVFHREGVGDIRITGGSWKKKLRFNLKRDLLKARLIPAIPDVLQHGHYYGRRELDKVRDDNIVAFHYFGANVEVGGNVVEVSVSVAEDQFGKLFYNINPNPRERTEKKLPLLPGEKDQGAGASTDATSIGGNTDVSEDLEGNISESNVDVNINYTNNNTFQQNKGAPRGAFDPNTNTIALLEKADLSTFIHELGHFYFETLVRIANELRARDNAAGGGTLTEGEIQILKDVDTLIGKAGHTLDDWNQMTLEERRYHHENIARQFEAYLMEGKAPSVELQGIFSRLRSWLFAVYKKLTALNVKLDDDVRQVFDRMLASDEAIQIAEQNRSMMPLFATPEAAGMTAEQFADYQRQFQGASDAALDEMSLRMLGDAKAIARLKHKALKAKDKEAKILRGETEIEARRAIMAQPVYRVWQMLTGKMNADTTIASNKRPWTDDVAPEHDDLFTAIAKLGGINRSDIESTWGFDPADKISPVKPGFFVLRREGGQSLDGMRQALVQYGYLTESDSLNDFYELFEAQRRGDTQYSNRHQPDPGIGKTGEHAHLHDLPAFRLDYASLAEMGYDDAQIATLGRKVKKKGGIHPDLLAELVMDADGNPVYDSGDALVQALLAAPEPKTVVRDLTDRIMLERHGELATPEAISEAADMAAHNDLRLRVLATEYNALAQASGGARLVQSAARQLAAQAIGQKRIRDLSPAQYTRMETRAAKAALAAMKKGDIATAAAEKRNQVLQASLARAAHEAKVETKKHALYLRRMNKLDPKTVAIEEREQIEALLERYNLRDQSGKAPDRRQSLAEWVQAQREQGIEPDIAPEMLDELKRQPWQTLTVDELRGLVDTVRQIEHRGRTKNELLTARRKEDYNTAIENMVASIDVHARVSGIENRTPTTKAGKAKAAVGRFFAAHLKTAMLARRFDGNADGGAVWEYFIRPANAAADRETTMRAEATAKLTEILAPRIRDRAANRKKSYTIAGKTRSFTRNDIFVMALNRGNEGNLQRLLGGENWEETDLAPLFAELTAADWQAVQAIWDYFETFRPAIAAKERRVNGIEPQWVAPTPFMVRSADGQIVEMRGGYYPIRYDTQASERAAEDDAASAVQAQMRGVHSAATTRRGHTKSRVQEVHNRPLVYNFAGIYSGFSDVIHDLAWHEYLIDANKLLRATRLQNAVKDHYGTDVLRQFKTWIQDIAVGDNETLAAGEDALRTVRRYASMAGLAFNVVSALKQPLGILQSVARVGGQDILGATAQFIRNPVAMTREAQGASPFMQNRARTRFRELNELRNALEQQGAIRQTMSRYGYVLIMAVQQQVDVITWHAQLNKSLRAGADIQDAVAQADQAVIDSQGSGMTKDLAAIERGGEWRKLFTVYYGFMNTVLNLEVNALTSKRSLGYKAGTVLMLTVAMPIIDAALYDLIKPGDSDDWDEEHWQASVGKAVANSLTGHFFALRELQFGGRSYSGPVGTRSIADAYKLIEQTRQGELDDGFRRALINIAGSWYGLPSAQINRSWDGFEALDDGKTDNPLALIFGYQEKK</sequence>
<feature type="domain" description="Large polyvalent protein-associated" evidence="2">
    <location>
        <begin position="939"/>
        <end position="1050"/>
    </location>
</feature>
<evidence type="ECO:0000259" key="2">
    <source>
        <dbReference type="Pfam" id="PF18798"/>
    </source>
</evidence>
<feature type="region of interest" description="Disordered" evidence="1">
    <location>
        <begin position="1059"/>
        <end position="1086"/>
    </location>
</feature>
<feature type="compositionally biased region" description="Basic and acidic residues" evidence="1">
    <location>
        <begin position="1059"/>
        <end position="1073"/>
    </location>
</feature>
<organism evidence="4">
    <name type="scientific">Podoviridae sp. ctYKD14</name>
    <dbReference type="NCBI Taxonomy" id="2827740"/>
    <lineage>
        <taxon>Viruses</taxon>
        <taxon>Duplodnaviria</taxon>
        <taxon>Heunggongvirae</taxon>
        <taxon>Uroviricota</taxon>
        <taxon>Caudoviricetes</taxon>
    </lineage>
</organism>
<evidence type="ECO:0000259" key="3">
    <source>
        <dbReference type="Pfam" id="PF18834"/>
    </source>
</evidence>